<reference evidence="6 7" key="2">
    <citation type="journal article" date="2010" name="Stand. Genomic Sci.">
        <title>Complete genome sequence of Xylanimonas cellulosilytica type strain (XIL07).</title>
        <authorList>
            <person name="Foster B."/>
            <person name="Pukall R."/>
            <person name="Abt B."/>
            <person name="Nolan M."/>
            <person name="Glavina Del Rio T."/>
            <person name="Chen F."/>
            <person name="Lucas S."/>
            <person name="Tice H."/>
            <person name="Pitluck S."/>
            <person name="Cheng J.-F."/>
            <person name="Chertkov O."/>
            <person name="Brettin T."/>
            <person name="Han C."/>
            <person name="Detter J.C."/>
            <person name="Bruce D."/>
            <person name="Goodwin L."/>
            <person name="Ivanova N."/>
            <person name="Mavromatis K."/>
            <person name="Pati A."/>
            <person name="Mikhailova N."/>
            <person name="Chen A."/>
            <person name="Palaniappan K."/>
            <person name="Land M."/>
            <person name="Hauser L."/>
            <person name="Chang Y.-J."/>
            <person name="Jeffries C.D."/>
            <person name="Chain P."/>
            <person name="Rohde M."/>
            <person name="Goeker M."/>
            <person name="Bristow J."/>
            <person name="Eisen J.A."/>
            <person name="Markowitz V."/>
            <person name="Hugenholtz P."/>
            <person name="Kyrpides N.C."/>
            <person name="Klenk H.-P."/>
            <person name="Lapidus A."/>
        </authorList>
    </citation>
    <scope>NUCLEOTIDE SEQUENCE [LARGE SCALE GENOMIC DNA]</scope>
    <source>
        <strain evidence="7">DSM 15894 / CECT 5975 / LMG 20990 / XIL07</strain>
    </source>
</reference>
<evidence type="ECO:0000256" key="4">
    <source>
        <dbReference type="ARBA" id="ARBA00023136"/>
    </source>
</evidence>
<dbReference type="STRING" id="446471.Xcel_3075"/>
<feature type="transmembrane region" description="Helical" evidence="5">
    <location>
        <begin position="96"/>
        <end position="119"/>
    </location>
</feature>
<feature type="transmembrane region" description="Helical" evidence="5">
    <location>
        <begin position="22"/>
        <end position="55"/>
    </location>
</feature>
<dbReference type="CDD" id="cd16914">
    <property type="entry name" value="EcfT"/>
    <property type="match status" value="1"/>
</dbReference>
<keyword evidence="2 5" id="KW-0812">Transmembrane</keyword>
<dbReference type="PANTHER" id="PTHR33514">
    <property type="entry name" value="PROTEIN ABCI12, CHLOROPLASTIC"/>
    <property type="match status" value="1"/>
</dbReference>
<dbReference type="OrthoDB" id="509049at2"/>
<evidence type="ECO:0000256" key="1">
    <source>
        <dbReference type="ARBA" id="ARBA00004141"/>
    </source>
</evidence>
<sequence length="198" mass="21256">MLTMYRPGSSAWHRLPAGRKTVLLLALVLGVCLLPATWSTAGVVAVLCVTCYAFLDLRLRELARQVWAARWIVVITLAGQLLFLGPEDAAGNTARVTAAVVIAGLLMLTTPTTSVLAVLERAMGPLARLGVDPQRAALLLTVTLNTLPVLAQLARDLHEAQRARGVRGNLRLFVTPFLILALKHADQLGEALTARGVR</sequence>
<dbReference type="EMBL" id="CP001821">
    <property type="protein sequence ID" value="ACZ32077.1"/>
    <property type="molecule type" value="Genomic_DNA"/>
</dbReference>
<protein>
    <submittedName>
        <fullName evidence="6">Cobalt transport protein</fullName>
    </submittedName>
</protein>
<dbReference type="GO" id="GO:0005886">
    <property type="term" value="C:plasma membrane"/>
    <property type="evidence" value="ECO:0007669"/>
    <property type="project" value="UniProtKB-ARBA"/>
</dbReference>
<organism evidence="6 7">
    <name type="scientific">Xylanimonas cellulosilytica (strain DSM 15894 / JCM 12276 / CECT 5975 / KCTC 9989 / LMG 20990 / NBRC 107835 / XIL07)</name>
    <dbReference type="NCBI Taxonomy" id="446471"/>
    <lineage>
        <taxon>Bacteria</taxon>
        <taxon>Bacillati</taxon>
        <taxon>Actinomycetota</taxon>
        <taxon>Actinomycetes</taxon>
        <taxon>Micrococcales</taxon>
        <taxon>Promicromonosporaceae</taxon>
        <taxon>Xylanimonas</taxon>
    </lineage>
</organism>
<dbReference type="PANTHER" id="PTHR33514:SF13">
    <property type="entry name" value="PROTEIN ABCI12, CHLOROPLASTIC"/>
    <property type="match status" value="1"/>
</dbReference>
<comment type="subcellular location">
    <subcellularLocation>
        <location evidence="1">Membrane</location>
        <topology evidence="1">Multi-pass membrane protein</topology>
    </subcellularLocation>
</comment>
<keyword evidence="4 5" id="KW-0472">Membrane</keyword>
<keyword evidence="3 5" id="KW-1133">Transmembrane helix</keyword>
<dbReference type="HOGENOM" id="CLU_056469_4_0_11"/>
<dbReference type="eggNOG" id="COG0619">
    <property type="taxonomic scope" value="Bacteria"/>
</dbReference>
<proteinExistence type="predicted"/>
<name>D1BZU9_XYLCX</name>
<evidence type="ECO:0000256" key="2">
    <source>
        <dbReference type="ARBA" id="ARBA00022692"/>
    </source>
</evidence>
<evidence type="ECO:0000256" key="3">
    <source>
        <dbReference type="ARBA" id="ARBA00022989"/>
    </source>
</evidence>
<evidence type="ECO:0000313" key="7">
    <source>
        <dbReference type="Proteomes" id="UP000002255"/>
    </source>
</evidence>
<dbReference type="RefSeq" id="WP_012879819.1">
    <property type="nucleotide sequence ID" value="NC_013530.1"/>
</dbReference>
<reference evidence="7" key="1">
    <citation type="submission" date="2009-11" db="EMBL/GenBank/DDBJ databases">
        <title>The complete chromosome of Xylanimonas cellulosilytica DSM 15894.</title>
        <authorList>
            <consortium name="US DOE Joint Genome Institute (JGI-PGF)"/>
            <person name="Lucas S."/>
            <person name="Copeland A."/>
            <person name="Lapidus A."/>
            <person name="Glavina del Rio T."/>
            <person name="Dalin E."/>
            <person name="Tice H."/>
            <person name="Bruce D."/>
            <person name="Goodwin L."/>
            <person name="Pitluck S."/>
            <person name="Kyrpides N."/>
            <person name="Mavromatis K."/>
            <person name="Ivanova N."/>
            <person name="Mikhailova N."/>
            <person name="Foster B."/>
            <person name="Clum A."/>
            <person name="Brettin T."/>
            <person name="Detter J.C."/>
            <person name="Han C."/>
            <person name="Larimer F."/>
            <person name="Land M."/>
            <person name="Hauser L."/>
            <person name="Markowitz V."/>
            <person name="Cheng J.F."/>
            <person name="Hugenholtz P."/>
            <person name="Woyke T."/>
            <person name="Wu D."/>
            <person name="Gehrich-Schroeter G."/>
            <person name="Schneider S."/>
            <person name="Pukall S.R."/>
            <person name="Klenk H.P."/>
            <person name="Eisen J.A."/>
        </authorList>
    </citation>
    <scope>NUCLEOTIDE SEQUENCE [LARGE SCALE GENOMIC DNA]</scope>
    <source>
        <strain evidence="7">DSM 15894 / CECT 5975 / LMG 20990 / XIL07</strain>
    </source>
</reference>
<dbReference type="Pfam" id="PF02361">
    <property type="entry name" value="CbiQ"/>
    <property type="match status" value="1"/>
</dbReference>
<dbReference type="AlphaFoldDB" id="D1BZU9"/>
<evidence type="ECO:0000256" key="5">
    <source>
        <dbReference type="SAM" id="Phobius"/>
    </source>
</evidence>
<gene>
    <name evidence="6" type="ordered locus">Xcel_3075</name>
</gene>
<dbReference type="Proteomes" id="UP000002255">
    <property type="component" value="Chromosome"/>
</dbReference>
<dbReference type="KEGG" id="xce:Xcel_3075"/>
<dbReference type="InterPro" id="IPR003339">
    <property type="entry name" value="ABC/ECF_trnsptr_transmembrane"/>
</dbReference>
<accession>D1BZU9</accession>
<feature type="transmembrane region" description="Helical" evidence="5">
    <location>
        <begin position="67"/>
        <end position="84"/>
    </location>
</feature>
<evidence type="ECO:0000313" key="6">
    <source>
        <dbReference type="EMBL" id="ACZ32077.1"/>
    </source>
</evidence>
<keyword evidence="7" id="KW-1185">Reference proteome</keyword>